<dbReference type="AlphaFoldDB" id="A0A852TX01"/>
<protein>
    <submittedName>
        <fullName evidence="4">Integrase</fullName>
    </submittedName>
</protein>
<keyword evidence="1" id="KW-0233">DNA recombination</keyword>
<name>A0A852TX01_9ACTN</name>
<accession>A0A852TX01</accession>
<evidence type="ECO:0000259" key="3">
    <source>
        <dbReference type="PROSITE" id="PS51898"/>
    </source>
</evidence>
<dbReference type="InterPro" id="IPR011010">
    <property type="entry name" value="DNA_brk_join_enz"/>
</dbReference>
<dbReference type="Pfam" id="PF00589">
    <property type="entry name" value="Phage_integrase"/>
    <property type="match status" value="1"/>
</dbReference>
<dbReference type="Gene3D" id="1.10.443.10">
    <property type="entry name" value="Intergrase catalytic core"/>
    <property type="match status" value="1"/>
</dbReference>
<reference evidence="4 5" key="1">
    <citation type="submission" date="2020-07" db="EMBL/GenBank/DDBJ databases">
        <title>Sequencing the genomes of 1000 actinobacteria strains.</title>
        <authorList>
            <person name="Klenk H.-P."/>
        </authorList>
    </citation>
    <scope>NUCLEOTIDE SEQUENCE [LARGE SCALE GENOMIC DNA]</scope>
    <source>
        <strain evidence="4 5">CXB654</strain>
    </source>
</reference>
<dbReference type="Proteomes" id="UP000589036">
    <property type="component" value="Unassembled WGS sequence"/>
</dbReference>
<organism evidence="4 5">
    <name type="scientific">Spinactinospora alkalitolerans</name>
    <dbReference type="NCBI Taxonomy" id="687207"/>
    <lineage>
        <taxon>Bacteria</taxon>
        <taxon>Bacillati</taxon>
        <taxon>Actinomycetota</taxon>
        <taxon>Actinomycetes</taxon>
        <taxon>Streptosporangiales</taxon>
        <taxon>Nocardiopsidaceae</taxon>
        <taxon>Spinactinospora</taxon>
    </lineage>
</organism>
<dbReference type="EMBL" id="JACCCC010000001">
    <property type="protein sequence ID" value="NYE47363.1"/>
    <property type="molecule type" value="Genomic_DNA"/>
</dbReference>
<dbReference type="InterPro" id="IPR013762">
    <property type="entry name" value="Integrase-like_cat_sf"/>
</dbReference>
<sequence length="184" mass="18976">MFRSPRAPADRAHTSGNTIPAGAEPTSATSGNTARLGRPRRTLDLPGDLADELTASTDLGKDRTVPLHTQARASISAAPPRGPLVRNRGGGALPTRAANTIVSALGAAAGIGPADDGEPFGPHVLRRTFGTDLVRGRGEAAAAPVDVVLVAELMGHTHLNTTRRYALPTDADKTRALAGLTTDR</sequence>
<dbReference type="InterPro" id="IPR002104">
    <property type="entry name" value="Integrase_catalytic"/>
</dbReference>
<keyword evidence="5" id="KW-1185">Reference proteome</keyword>
<evidence type="ECO:0000313" key="5">
    <source>
        <dbReference type="Proteomes" id="UP000589036"/>
    </source>
</evidence>
<dbReference type="RefSeq" id="WP_246334310.1">
    <property type="nucleotide sequence ID" value="NZ_BAAAYY010000015.1"/>
</dbReference>
<evidence type="ECO:0000256" key="1">
    <source>
        <dbReference type="ARBA" id="ARBA00023172"/>
    </source>
</evidence>
<dbReference type="GO" id="GO:0015074">
    <property type="term" value="P:DNA integration"/>
    <property type="evidence" value="ECO:0007669"/>
    <property type="project" value="InterPro"/>
</dbReference>
<proteinExistence type="predicted"/>
<comment type="caution">
    <text evidence="4">The sequence shown here is derived from an EMBL/GenBank/DDBJ whole genome shotgun (WGS) entry which is preliminary data.</text>
</comment>
<dbReference type="CDD" id="cd00397">
    <property type="entry name" value="DNA_BRE_C"/>
    <property type="match status" value="1"/>
</dbReference>
<dbReference type="GO" id="GO:0006310">
    <property type="term" value="P:DNA recombination"/>
    <property type="evidence" value="ECO:0007669"/>
    <property type="project" value="UniProtKB-KW"/>
</dbReference>
<evidence type="ECO:0000313" key="4">
    <source>
        <dbReference type="EMBL" id="NYE47363.1"/>
    </source>
</evidence>
<dbReference type="SUPFAM" id="SSF56349">
    <property type="entry name" value="DNA breaking-rejoining enzymes"/>
    <property type="match status" value="1"/>
</dbReference>
<dbReference type="PROSITE" id="PS51898">
    <property type="entry name" value="TYR_RECOMBINASE"/>
    <property type="match status" value="1"/>
</dbReference>
<gene>
    <name evidence="4" type="ORF">HDA32_002483</name>
</gene>
<feature type="region of interest" description="Disordered" evidence="2">
    <location>
        <begin position="1"/>
        <end position="46"/>
    </location>
</feature>
<dbReference type="GO" id="GO:0003677">
    <property type="term" value="F:DNA binding"/>
    <property type="evidence" value="ECO:0007669"/>
    <property type="project" value="InterPro"/>
</dbReference>
<evidence type="ECO:0000256" key="2">
    <source>
        <dbReference type="SAM" id="MobiDB-lite"/>
    </source>
</evidence>
<feature type="domain" description="Tyr recombinase" evidence="3">
    <location>
        <begin position="1"/>
        <end position="178"/>
    </location>
</feature>